<proteinExistence type="predicted"/>
<accession>A0A1B6K1U7</accession>
<evidence type="ECO:0000313" key="2">
    <source>
        <dbReference type="EMBL" id="JAT05399.1"/>
    </source>
</evidence>
<gene>
    <name evidence="2" type="ORF">g.43200</name>
</gene>
<dbReference type="EMBL" id="GECU01002308">
    <property type="protein sequence ID" value="JAT05399.1"/>
    <property type="molecule type" value="Transcribed_RNA"/>
</dbReference>
<feature type="region of interest" description="Disordered" evidence="1">
    <location>
        <begin position="454"/>
        <end position="474"/>
    </location>
</feature>
<name>A0A1B6K1U7_9HEMI</name>
<sequence length="582" mass="65183">TSPINSNISKYCQNAETFEAITTNIPKQINKLVDGNGQFKLVENDTDSSKEIKLEKQQRYSFVKHNYSSVCFKEPKDFSKYENLTGNQNNLNQSLRSTRHGLVQEPLFRDLESKLSIDKLNPAHHYEKGDSIKIPAQPEDSKGIPQQKHDILEATYTVESMPGGESNNKEITSPSLSVTKPLLSTVSIQTDWSLVGITVEHFLSEVNIKVPNEVLKLSVSTQTEDLVKQTELSYKNTESLSGNFLKIKSEKSISKHTNSSGDESSNQIIPKNGMPTTVNGTVSDVTMSSEPVTVTLDTPESVKITGEENKVRVNFTKLPENPIVGVERSKGMTDEIYQNHINQHKDEKDLPARVMEDFHNCLIPCFHPLFEDTVLFELADNATTYQDFMSNKISSKKSPLLSRPHYFGPYNRPSNTNSPKQVLSTTKLKSTRNSSFCKVPCGIQSVERSVLPNGRASIDKYPSGKNKSCDNTKDPKIKNQQLDCITNRDQDQEGNLMYKKGNNGLKYNTTGTFERRACLKDSTASKSTCSLHKTSDIPSCSCKAEEHMYNYLSGLECGDVETNQNYVLPFNLDHYTTSGNHK</sequence>
<feature type="non-terminal residue" evidence="2">
    <location>
        <position position="1"/>
    </location>
</feature>
<reference evidence="2" key="1">
    <citation type="submission" date="2015-11" db="EMBL/GenBank/DDBJ databases">
        <title>De novo transcriptome assembly of four potential Pierce s Disease insect vectors from Arizona vineyards.</title>
        <authorList>
            <person name="Tassone E.E."/>
        </authorList>
    </citation>
    <scope>NUCLEOTIDE SEQUENCE</scope>
</reference>
<protein>
    <submittedName>
        <fullName evidence="2">Uncharacterized protein</fullName>
    </submittedName>
</protein>
<dbReference type="AlphaFoldDB" id="A0A1B6K1U7"/>
<feature type="compositionally biased region" description="Polar residues" evidence="1">
    <location>
        <begin position="255"/>
        <end position="277"/>
    </location>
</feature>
<organism evidence="2">
    <name type="scientific">Homalodisca liturata</name>
    <dbReference type="NCBI Taxonomy" id="320908"/>
    <lineage>
        <taxon>Eukaryota</taxon>
        <taxon>Metazoa</taxon>
        <taxon>Ecdysozoa</taxon>
        <taxon>Arthropoda</taxon>
        <taxon>Hexapoda</taxon>
        <taxon>Insecta</taxon>
        <taxon>Pterygota</taxon>
        <taxon>Neoptera</taxon>
        <taxon>Paraneoptera</taxon>
        <taxon>Hemiptera</taxon>
        <taxon>Auchenorrhyncha</taxon>
        <taxon>Membracoidea</taxon>
        <taxon>Cicadellidae</taxon>
        <taxon>Cicadellinae</taxon>
        <taxon>Proconiini</taxon>
        <taxon>Homalodisca</taxon>
    </lineage>
</organism>
<evidence type="ECO:0000256" key="1">
    <source>
        <dbReference type="SAM" id="MobiDB-lite"/>
    </source>
</evidence>
<feature type="region of interest" description="Disordered" evidence="1">
    <location>
        <begin position="252"/>
        <end position="277"/>
    </location>
</feature>